<dbReference type="PANTHER" id="PTHR13932">
    <property type="entry name" value="COPROPORPHYRINIGEN III OXIDASE"/>
    <property type="match status" value="1"/>
</dbReference>
<dbReference type="SMART" id="SM00729">
    <property type="entry name" value="Elp3"/>
    <property type="match status" value="1"/>
</dbReference>
<dbReference type="AlphaFoldDB" id="A0A6C2YRE3"/>
<dbReference type="Proteomes" id="UP000464378">
    <property type="component" value="Chromosome"/>
</dbReference>
<dbReference type="KEGG" id="tim:GMBLW1_49650"/>
<dbReference type="InParanoid" id="A0A6C2YRE3"/>
<keyword evidence="3" id="KW-1185">Reference proteome</keyword>
<dbReference type="InterPro" id="IPR034505">
    <property type="entry name" value="Coproporphyrinogen-III_oxidase"/>
</dbReference>
<reference evidence="2" key="1">
    <citation type="submission" date="2019-04" db="EMBL/GenBank/DDBJ databases">
        <authorList>
            <consortium name="Science for Life Laboratories"/>
        </authorList>
    </citation>
    <scope>NUCLEOTIDE SEQUENCE</scope>
    <source>
        <strain evidence="2">MBLW1</strain>
    </source>
</reference>
<accession>A0A6C2YRE3</accession>
<dbReference type="InterPro" id="IPR006638">
    <property type="entry name" value="Elp3/MiaA/NifB-like_rSAM"/>
</dbReference>
<dbReference type="EMBL" id="LR586016">
    <property type="protein sequence ID" value="VIP04228.1"/>
    <property type="molecule type" value="Genomic_DNA"/>
</dbReference>
<organism evidence="2">
    <name type="scientific">Tuwongella immobilis</name>
    <dbReference type="NCBI Taxonomy" id="692036"/>
    <lineage>
        <taxon>Bacteria</taxon>
        <taxon>Pseudomonadati</taxon>
        <taxon>Planctomycetota</taxon>
        <taxon>Planctomycetia</taxon>
        <taxon>Gemmatales</taxon>
        <taxon>Gemmataceae</taxon>
        <taxon>Tuwongella</taxon>
    </lineage>
</organism>
<dbReference type="GO" id="GO:0005737">
    <property type="term" value="C:cytoplasm"/>
    <property type="evidence" value="ECO:0007669"/>
    <property type="project" value="TreeGrafter"/>
</dbReference>
<sequence length="445" mass="50654">MNPIPTLSDLTARLSRTPYQGYVYAYPHKTAYRPLTPPRSLASVWSEQPQDSLFLYVHIPFCGMRCGFCNLFTQANPVDSLVTLYRDALDRQMLRTRAALPDARFARLAIGGGTPTYLDLPDLIGLFERMRTIFGVDPRQIPTGIEVSPETVTPEKLAFLREIGVQRISMGVQSFRENETKHAGRPQKLATVHTAIEAITAQRFPIRNLDLIYGMPEQTLDTWDDSLRQTLAIRPEEIYLYPLYVRPLTGLGKSDREWDDIRIACYRHAVGVLTNAGYRQVSMRMFRLAELPHDSGPDYCCQRDGMLGLGCGARSYTAGLHYSGEYAVGSQSVRSILRDYVARSDADFDRVDFGVELDAVEQRRRWLLQSLLVAEGMSREFYRQRFSSDALDDFPELWELPESGLASITDLHITLTALGLERSDTIGPWLFSPAMRQRMEAYQWR</sequence>
<dbReference type="GO" id="GO:0003824">
    <property type="term" value="F:catalytic activity"/>
    <property type="evidence" value="ECO:0007669"/>
    <property type="project" value="InterPro"/>
</dbReference>
<dbReference type="Pfam" id="PF04055">
    <property type="entry name" value="Radical_SAM"/>
    <property type="match status" value="1"/>
</dbReference>
<dbReference type="GO" id="GO:0051539">
    <property type="term" value="F:4 iron, 4 sulfur cluster binding"/>
    <property type="evidence" value="ECO:0007669"/>
    <property type="project" value="TreeGrafter"/>
</dbReference>
<dbReference type="PANTHER" id="PTHR13932:SF5">
    <property type="entry name" value="RADICAL S-ADENOSYL METHIONINE DOMAIN-CONTAINING PROTEIN 1, MITOCHONDRIAL"/>
    <property type="match status" value="1"/>
</dbReference>
<dbReference type="RefSeq" id="WP_162659339.1">
    <property type="nucleotide sequence ID" value="NZ_LR593887.1"/>
</dbReference>
<gene>
    <name evidence="2" type="ORF">GMBLW1_49650</name>
</gene>
<dbReference type="CDD" id="cd01335">
    <property type="entry name" value="Radical_SAM"/>
    <property type="match status" value="1"/>
</dbReference>
<dbReference type="InterPro" id="IPR058240">
    <property type="entry name" value="rSAM_sf"/>
</dbReference>
<evidence type="ECO:0000313" key="3">
    <source>
        <dbReference type="Proteomes" id="UP000464378"/>
    </source>
</evidence>
<dbReference type="SFLD" id="SFLDS00029">
    <property type="entry name" value="Radical_SAM"/>
    <property type="match status" value="1"/>
</dbReference>
<dbReference type="InterPro" id="IPR007197">
    <property type="entry name" value="rSAM"/>
</dbReference>
<dbReference type="GO" id="GO:0006779">
    <property type="term" value="P:porphyrin-containing compound biosynthetic process"/>
    <property type="evidence" value="ECO:0007669"/>
    <property type="project" value="TreeGrafter"/>
</dbReference>
<evidence type="ECO:0000313" key="2">
    <source>
        <dbReference type="EMBL" id="VIP04228.1"/>
    </source>
</evidence>
<dbReference type="PROSITE" id="PS51918">
    <property type="entry name" value="RADICAL_SAM"/>
    <property type="match status" value="1"/>
</dbReference>
<dbReference type="SFLD" id="SFLDG01065">
    <property type="entry name" value="anaerobic_coproporphyrinogen-I"/>
    <property type="match status" value="1"/>
</dbReference>
<feature type="domain" description="Radical SAM core" evidence="1">
    <location>
        <begin position="47"/>
        <end position="279"/>
    </location>
</feature>
<protein>
    <recommendedName>
        <fullName evidence="1">Radical SAM core domain-containing protein</fullName>
    </recommendedName>
</protein>
<dbReference type="Gene3D" id="3.30.750.200">
    <property type="match status" value="1"/>
</dbReference>
<proteinExistence type="predicted"/>
<dbReference type="EMBL" id="LR593887">
    <property type="protein sequence ID" value="VTS05820.1"/>
    <property type="molecule type" value="Genomic_DNA"/>
</dbReference>
<dbReference type="SUPFAM" id="SSF102114">
    <property type="entry name" value="Radical SAM enzymes"/>
    <property type="match status" value="1"/>
</dbReference>
<name>A0A6C2YRE3_9BACT</name>
<dbReference type="NCBIfam" id="NF006067">
    <property type="entry name" value="PRK08208.1"/>
    <property type="match status" value="1"/>
</dbReference>
<evidence type="ECO:0000259" key="1">
    <source>
        <dbReference type="PROSITE" id="PS51918"/>
    </source>
</evidence>